<keyword evidence="4" id="KW-1185">Reference proteome</keyword>
<accession>A0A2A2LG93</accession>
<evidence type="ECO:0000256" key="1">
    <source>
        <dbReference type="SAM" id="Phobius"/>
    </source>
</evidence>
<feature type="chain" id="PRO_5012878137" evidence="2">
    <location>
        <begin position="16"/>
        <end position="216"/>
    </location>
</feature>
<evidence type="ECO:0000313" key="4">
    <source>
        <dbReference type="Proteomes" id="UP000218231"/>
    </source>
</evidence>
<dbReference type="AlphaFoldDB" id="A0A2A2LG93"/>
<protein>
    <submittedName>
        <fullName evidence="3">Uncharacterized protein</fullName>
    </submittedName>
</protein>
<sequence length="216" mass="24771">MSFLSFIFLPLSISAQIEPCYVRCKDNYLNGLSEQLAESSSEFSLELVTPLEILLNQRVPGKLPKRIRMICRDEYGREMTSRCRYYGKMLHNEMQGIVQGGVEHIDSGIDGLCKIVYDYDLCFAKQNSHFCGDTANLFLMKLTYRTTGTLLEMLAGVMKNKTLPHFCQMLWFNQNEGGDLTEPHHNSLRKLRNRVAPSFNLILTLIWTIFILLSAT</sequence>
<feature type="transmembrane region" description="Helical" evidence="1">
    <location>
        <begin position="195"/>
        <end position="215"/>
    </location>
</feature>
<dbReference type="EMBL" id="LIAE01006795">
    <property type="protein sequence ID" value="PAV85246.1"/>
    <property type="molecule type" value="Genomic_DNA"/>
</dbReference>
<keyword evidence="2" id="KW-0732">Signal</keyword>
<keyword evidence="1" id="KW-0812">Transmembrane</keyword>
<keyword evidence="1" id="KW-0472">Membrane</keyword>
<dbReference type="Proteomes" id="UP000218231">
    <property type="component" value="Unassembled WGS sequence"/>
</dbReference>
<comment type="caution">
    <text evidence="3">The sequence shown here is derived from an EMBL/GenBank/DDBJ whole genome shotgun (WGS) entry which is preliminary data.</text>
</comment>
<keyword evidence="1" id="KW-1133">Transmembrane helix</keyword>
<feature type="signal peptide" evidence="2">
    <location>
        <begin position="1"/>
        <end position="15"/>
    </location>
</feature>
<dbReference type="OrthoDB" id="5773441at2759"/>
<name>A0A2A2LG93_9BILA</name>
<organism evidence="3 4">
    <name type="scientific">Diploscapter pachys</name>
    <dbReference type="NCBI Taxonomy" id="2018661"/>
    <lineage>
        <taxon>Eukaryota</taxon>
        <taxon>Metazoa</taxon>
        <taxon>Ecdysozoa</taxon>
        <taxon>Nematoda</taxon>
        <taxon>Chromadorea</taxon>
        <taxon>Rhabditida</taxon>
        <taxon>Rhabditina</taxon>
        <taxon>Rhabditomorpha</taxon>
        <taxon>Rhabditoidea</taxon>
        <taxon>Rhabditidae</taxon>
        <taxon>Diploscapter</taxon>
    </lineage>
</organism>
<evidence type="ECO:0000313" key="3">
    <source>
        <dbReference type="EMBL" id="PAV85246.1"/>
    </source>
</evidence>
<gene>
    <name evidence="3" type="ORF">WR25_01003</name>
</gene>
<evidence type="ECO:0000256" key="2">
    <source>
        <dbReference type="SAM" id="SignalP"/>
    </source>
</evidence>
<proteinExistence type="predicted"/>
<reference evidence="3 4" key="1">
    <citation type="journal article" date="2017" name="Curr. Biol.">
        <title>Genome architecture and evolution of a unichromosomal asexual nematode.</title>
        <authorList>
            <person name="Fradin H."/>
            <person name="Zegar C."/>
            <person name="Gutwein M."/>
            <person name="Lucas J."/>
            <person name="Kovtun M."/>
            <person name="Corcoran D."/>
            <person name="Baugh L.R."/>
            <person name="Kiontke K."/>
            <person name="Gunsalus K."/>
            <person name="Fitch D.H."/>
            <person name="Piano F."/>
        </authorList>
    </citation>
    <scope>NUCLEOTIDE SEQUENCE [LARGE SCALE GENOMIC DNA]</scope>
    <source>
        <strain evidence="3">PF1309</strain>
    </source>
</reference>